<comment type="similarity">
    <text evidence="2 11">Belongs to the GHMP kinase family. Homoserine kinase subfamily.</text>
</comment>
<dbReference type="PRINTS" id="PR00958">
    <property type="entry name" value="HOMSERKINASE"/>
</dbReference>
<dbReference type="InterPro" id="IPR000870">
    <property type="entry name" value="Homoserine_kinase"/>
</dbReference>
<dbReference type="PIRSF" id="PIRSF000676">
    <property type="entry name" value="Homoser_kin"/>
    <property type="match status" value="1"/>
</dbReference>
<accession>A0A6N0NZC6</accession>
<evidence type="ECO:0000256" key="11">
    <source>
        <dbReference type="HAMAP-Rule" id="MF_00384"/>
    </source>
</evidence>
<evidence type="ECO:0000313" key="14">
    <source>
        <dbReference type="EMBL" id="QKR00491.1"/>
    </source>
</evidence>
<feature type="domain" description="GHMP kinase N-terminal" evidence="12">
    <location>
        <begin position="68"/>
        <end position="147"/>
    </location>
</feature>
<protein>
    <recommendedName>
        <fullName evidence="4 11">Homoserine kinase</fullName>
        <shortName evidence="11">HK</shortName>
        <shortName evidence="11">HSK</shortName>
        <ecNumber evidence="3 11">2.7.1.39</ecNumber>
    </recommendedName>
</protein>
<dbReference type="GO" id="GO:0005524">
    <property type="term" value="F:ATP binding"/>
    <property type="evidence" value="ECO:0007669"/>
    <property type="project" value="UniProtKB-UniRule"/>
</dbReference>
<dbReference type="InterPro" id="IPR006204">
    <property type="entry name" value="GHMP_kinase_N_dom"/>
</dbReference>
<comment type="catalytic activity">
    <reaction evidence="11">
        <text>L-homoserine + ATP = O-phospho-L-homoserine + ADP + H(+)</text>
        <dbReference type="Rhea" id="RHEA:13985"/>
        <dbReference type="ChEBI" id="CHEBI:15378"/>
        <dbReference type="ChEBI" id="CHEBI:30616"/>
        <dbReference type="ChEBI" id="CHEBI:57476"/>
        <dbReference type="ChEBI" id="CHEBI:57590"/>
        <dbReference type="ChEBI" id="CHEBI:456216"/>
        <dbReference type="EC" id="2.7.1.39"/>
    </reaction>
</comment>
<dbReference type="AlphaFoldDB" id="A0A6N0NZC6"/>
<keyword evidence="10 11" id="KW-0067">ATP-binding</keyword>
<proteinExistence type="inferred from homology"/>
<keyword evidence="6 11" id="KW-0808">Transferase</keyword>
<keyword evidence="5 11" id="KW-0028">Amino-acid biosynthesis</keyword>
<dbReference type="EC" id="2.7.1.39" evidence="3 11"/>
<dbReference type="PANTHER" id="PTHR20861">
    <property type="entry name" value="HOMOSERINE/4-DIPHOSPHOCYTIDYL-2-C-METHYL-D-ERYTHRITOL KINASE"/>
    <property type="match status" value="1"/>
</dbReference>
<evidence type="ECO:0000256" key="7">
    <source>
        <dbReference type="ARBA" id="ARBA00022697"/>
    </source>
</evidence>
<keyword evidence="8 11" id="KW-0547">Nucleotide-binding</keyword>
<dbReference type="RefSeq" id="WP_174631530.1">
    <property type="nucleotide sequence ID" value="NZ_CP049074.1"/>
</dbReference>
<comment type="pathway">
    <text evidence="1 11">Amino-acid biosynthesis; L-threonine biosynthesis; L-threonine from L-aspartate: step 4/5.</text>
</comment>
<evidence type="ECO:0000256" key="1">
    <source>
        <dbReference type="ARBA" id="ARBA00005015"/>
    </source>
</evidence>
<dbReference type="GeneID" id="55642079"/>
<evidence type="ECO:0000313" key="15">
    <source>
        <dbReference type="Proteomes" id="UP000509301"/>
    </source>
</evidence>
<keyword evidence="15" id="KW-1185">Reference proteome</keyword>
<dbReference type="OrthoDB" id="28273at2157"/>
<dbReference type="GO" id="GO:0009088">
    <property type="term" value="P:threonine biosynthetic process"/>
    <property type="evidence" value="ECO:0007669"/>
    <property type="project" value="UniProtKB-UniRule"/>
</dbReference>
<evidence type="ECO:0000256" key="2">
    <source>
        <dbReference type="ARBA" id="ARBA00007370"/>
    </source>
</evidence>
<keyword evidence="9 11" id="KW-0418">Kinase</keyword>
<evidence type="ECO:0000256" key="3">
    <source>
        <dbReference type="ARBA" id="ARBA00012078"/>
    </source>
</evidence>
<feature type="domain" description="GHMP kinase C-terminal" evidence="13">
    <location>
        <begin position="220"/>
        <end position="287"/>
    </location>
</feature>
<dbReference type="PROSITE" id="PS00627">
    <property type="entry name" value="GHMP_KINASES_ATP"/>
    <property type="match status" value="1"/>
</dbReference>
<dbReference type="SUPFAM" id="SSF55060">
    <property type="entry name" value="GHMP Kinase, C-terminal domain"/>
    <property type="match status" value="1"/>
</dbReference>
<feature type="binding site" evidence="11">
    <location>
        <begin position="88"/>
        <end position="98"/>
    </location>
    <ligand>
        <name>ATP</name>
        <dbReference type="ChEBI" id="CHEBI:30616"/>
    </ligand>
</feature>
<keyword evidence="11" id="KW-0963">Cytoplasm</keyword>
<dbReference type="UniPathway" id="UPA00050">
    <property type="reaction ID" value="UER00064"/>
</dbReference>
<dbReference type="GO" id="GO:0004413">
    <property type="term" value="F:homoserine kinase activity"/>
    <property type="evidence" value="ECO:0007669"/>
    <property type="project" value="UniProtKB-UniRule"/>
</dbReference>
<comment type="function">
    <text evidence="11">Catalyzes the ATP-dependent phosphorylation of L-homoserine to L-homoserine phosphate.</text>
</comment>
<evidence type="ECO:0000256" key="8">
    <source>
        <dbReference type="ARBA" id="ARBA00022741"/>
    </source>
</evidence>
<evidence type="ECO:0000256" key="5">
    <source>
        <dbReference type="ARBA" id="ARBA00022605"/>
    </source>
</evidence>
<dbReference type="Gene3D" id="3.30.230.10">
    <property type="match status" value="1"/>
</dbReference>
<evidence type="ECO:0000259" key="12">
    <source>
        <dbReference type="Pfam" id="PF00288"/>
    </source>
</evidence>
<dbReference type="InterPro" id="IPR014721">
    <property type="entry name" value="Ribsml_uS5_D2-typ_fold_subgr"/>
</dbReference>
<dbReference type="PANTHER" id="PTHR20861:SF1">
    <property type="entry name" value="HOMOSERINE KINASE"/>
    <property type="match status" value="1"/>
</dbReference>
<dbReference type="InterPro" id="IPR036554">
    <property type="entry name" value="GHMP_kinase_C_sf"/>
</dbReference>
<dbReference type="EMBL" id="CP049074">
    <property type="protein sequence ID" value="QKR00491.1"/>
    <property type="molecule type" value="Genomic_DNA"/>
</dbReference>
<sequence>MPFVRATAYSSSANLGAGFDVLSLAHQAYKDVVEAEIVGEGKSEVVIQSNSDLPLDPLKNSAGAPVLNLLNEMGLKYRVKLRIHKGVPYGLGLGSSGASAVAAVAALNSLLNLKLSLEEVVRYATAGEKAVSGSPHPDNVAASAFGGVVAVVSTSPVRIVTIPVRLNFKITLIVPRIHTGEGKTKRARELVPKQVDIGKMVENMRYLSSFVLGITKGDRELTRMGLNDEIVEKSREPLFPYYPKIREIALRKDAVGVCVSGAGPTILVLSDEETDLEGIKREVSTVCNGFETVCDFVDTQLGGGVETERFN</sequence>
<dbReference type="InterPro" id="IPR013750">
    <property type="entry name" value="GHMP_kinase_C_dom"/>
</dbReference>
<keyword evidence="7 11" id="KW-0791">Threonine biosynthesis</keyword>
<evidence type="ECO:0000259" key="13">
    <source>
        <dbReference type="Pfam" id="PF08544"/>
    </source>
</evidence>
<evidence type="ECO:0000256" key="4">
    <source>
        <dbReference type="ARBA" id="ARBA00017858"/>
    </source>
</evidence>
<gene>
    <name evidence="11" type="primary">thrB</name>
    <name evidence="14" type="ORF">GWK48_09005</name>
</gene>
<dbReference type="InterPro" id="IPR020568">
    <property type="entry name" value="Ribosomal_Su5_D2-typ_SF"/>
</dbReference>
<evidence type="ECO:0000256" key="6">
    <source>
        <dbReference type="ARBA" id="ARBA00022679"/>
    </source>
</evidence>
<dbReference type="NCBIfam" id="NF002288">
    <property type="entry name" value="PRK01212.1-4"/>
    <property type="match status" value="1"/>
</dbReference>
<dbReference type="SUPFAM" id="SSF54211">
    <property type="entry name" value="Ribosomal protein S5 domain 2-like"/>
    <property type="match status" value="1"/>
</dbReference>
<dbReference type="GO" id="GO:0005737">
    <property type="term" value="C:cytoplasm"/>
    <property type="evidence" value="ECO:0007669"/>
    <property type="project" value="UniProtKB-SubCell"/>
</dbReference>
<dbReference type="NCBIfam" id="TIGR00191">
    <property type="entry name" value="thrB"/>
    <property type="match status" value="1"/>
</dbReference>
<dbReference type="Proteomes" id="UP000509301">
    <property type="component" value="Chromosome"/>
</dbReference>
<dbReference type="InterPro" id="IPR006203">
    <property type="entry name" value="GHMP_knse_ATP-bd_CS"/>
</dbReference>
<dbReference type="HAMAP" id="MF_00384">
    <property type="entry name" value="Homoser_kinase"/>
    <property type="match status" value="1"/>
</dbReference>
<dbReference type="Gene3D" id="3.30.70.890">
    <property type="entry name" value="GHMP kinase, C-terminal domain"/>
    <property type="match status" value="1"/>
</dbReference>
<evidence type="ECO:0000256" key="10">
    <source>
        <dbReference type="ARBA" id="ARBA00022840"/>
    </source>
</evidence>
<name>A0A6N0NZC6_9CREN</name>
<organism evidence="14 15">
    <name type="scientific">Metallosphaera tengchongensis</name>
    <dbReference type="NCBI Taxonomy" id="1532350"/>
    <lineage>
        <taxon>Archaea</taxon>
        <taxon>Thermoproteota</taxon>
        <taxon>Thermoprotei</taxon>
        <taxon>Sulfolobales</taxon>
        <taxon>Sulfolobaceae</taxon>
        <taxon>Metallosphaera</taxon>
    </lineage>
</organism>
<dbReference type="Pfam" id="PF08544">
    <property type="entry name" value="GHMP_kinases_C"/>
    <property type="match status" value="1"/>
</dbReference>
<evidence type="ECO:0000256" key="9">
    <source>
        <dbReference type="ARBA" id="ARBA00022777"/>
    </source>
</evidence>
<dbReference type="Pfam" id="PF00288">
    <property type="entry name" value="GHMP_kinases_N"/>
    <property type="match status" value="1"/>
</dbReference>
<comment type="subcellular location">
    <subcellularLocation>
        <location evidence="11">Cytoplasm</location>
    </subcellularLocation>
</comment>
<dbReference type="KEGG" id="mten:GWK48_09005"/>
<reference evidence="14 15" key="1">
    <citation type="submission" date="2020-02" db="EMBL/GenBank/DDBJ databases">
        <title>Comparative genome analysis reveals the metabolism and evolution of the thermophilic archaeal genus Metallosphaera.</title>
        <authorList>
            <person name="Jiang C."/>
        </authorList>
    </citation>
    <scope>NUCLEOTIDE SEQUENCE [LARGE SCALE GENOMIC DNA]</scope>
    <source>
        <strain evidence="14 15">Ric-A</strain>
    </source>
</reference>